<dbReference type="AlphaFoldDB" id="A0A0D8HHY3"/>
<evidence type="ECO:0000313" key="8">
    <source>
        <dbReference type="Proteomes" id="UP000032360"/>
    </source>
</evidence>
<dbReference type="Proteomes" id="UP000032360">
    <property type="component" value="Unassembled WGS sequence"/>
</dbReference>
<accession>A0A0D8HHY3</accession>
<organism evidence="7 8">
    <name type="scientific">Acidithrix ferrooxidans</name>
    <dbReference type="NCBI Taxonomy" id="1280514"/>
    <lineage>
        <taxon>Bacteria</taxon>
        <taxon>Bacillati</taxon>
        <taxon>Actinomycetota</taxon>
        <taxon>Acidimicrobiia</taxon>
        <taxon>Acidimicrobiales</taxon>
        <taxon>Acidimicrobiaceae</taxon>
        <taxon>Acidithrix</taxon>
    </lineage>
</organism>
<proteinExistence type="inferred from homology"/>
<dbReference type="InterPro" id="IPR035906">
    <property type="entry name" value="MetI-like_sf"/>
</dbReference>
<keyword evidence="2 5" id="KW-0812">Transmembrane</keyword>
<feature type="transmembrane region" description="Helical" evidence="5">
    <location>
        <begin position="158"/>
        <end position="179"/>
    </location>
</feature>
<feature type="transmembrane region" description="Helical" evidence="5">
    <location>
        <begin position="273"/>
        <end position="294"/>
    </location>
</feature>
<dbReference type="EMBL" id="JXYS01000077">
    <property type="protein sequence ID" value="KJF16691.1"/>
    <property type="molecule type" value="Genomic_DNA"/>
</dbReference>
<dbReference type="SUPFAM" id="SSF161098">
    <property type="entry name" value="MetI-like"/>
    <property type="match status" value="1"/>
</dbReference>
<dbReference type="PANTHER" id="PTHR43376">
    <property type="entry name" value="OLIGOPEPTIDE TRANSPORT SYSTEM PERMEASE PROTEIN"/>
    <property type="match status" value="1"/>
</dbReference>
<dbReference type="PANTHER" id="PTHR43376:SF1">
    <property type="entry name" value="OLIGOPEPTIDE TRANSPORT SYSTEM PERMEASE PROTEIN"/>
    <property type="match status" value="1"/>
</dbReference>
<feature type="domain" description="ABC transmembrane type-1" evidence="6">
    <location>
        <begin position="119"/>
        <end position="330"/>
    </location>
</feature>
<evidence type="ECO:0000256" key="2">
    <source>
        <dbReference type="ARBA" id="ARBA00022692"/>
    </source>
</evidence>
<comment type="caution">
    <text evidence="7">The sequence shown here is derived from an EMBL/GenBank/DDBJ whole genome shotgun (WGS) entry which is preliminary data.</text>
</comment>
<reference evidence="7 8" key="1">
    <citation type="submission" date="2015-01" db="EMBL/GenBank/DDBJ databases">
        <title>Draft genome of the acidophilic iron oxidizer Acidithrix ferrooxidans strain Py-F3.</title>
        <authorList>
            <person name="Poehlein A."/>
            <person name="Eisen S."/>
            <person name="Schloemann M."/>
            <person name="Johnson B.D."/>
            <person name="Daniel R."/>
            <person name="Muehling M."/>
        </authorList>
    </citation>
    <scope>NUCLEOTIDE SEQUENCE [LARGE SCALE GENOMIC DNA]</scope>
    <source>
        <strain evidence="7 8">Py-F3</strain>
    </source>
</reference>
<keyword evidence="5" id="KW-0813">Transport</keyword>
<evidence type="ECO:0000313" key="7">
    <source>
        <dbReference type="EMBL" id="KJF16691.1"/>
    </source>
</evidence>
<dbReference type="InterPro" id="IPR000515">
    <property type="entry name" value="MetI-like"/>
</dbReference>
<dbReference type="STRING" id="1280514.AXFE_24660"/>
<comment type="similarity">
    <text evidence="5">Belongs to the binding-protein-dependent transport system permease family.</text>
</comment>
<dbReference type="PATRIC" id="fig|1280514.3.peg.3252"/>
<gene>
    <name evidence="7" type="primary">dppB1</name>
    <name evidence="7" type="ORF">AXFE_24660</name>
</gene>
<keyword evidence="8" id="KW-1185">Reference proteome</keyword>
<feature type="transmembrane region" description="Helical" evidence="5">
    <location>
        <begin position="28"/>
        <end position="49"/>
    </location>
</feature>
<feature type="transmembrane region" description="Helical" evidence="5">
    <location>
        <begin position="121"/>
        <end position="146"/>
    </location>
</feature>
<dbReference type="Gene3D" id="1.10.3720.10">
    <property type="entry name" value="MetI-like"/>
    <property type="match status" value="1"/>
</dbReference>
<dbReference type="CDD" id="cd06261">
    <property type="entry name" value="TM_PBP2"/>
    <property type="match status" value="1"/>
</dbReference>
<evidence type="ECO:0000259" key="6">
    <source>
        <dbReference type="PROSITE" id="PS50928"/>
    </source>
</evidence>
<keyword evidence="3 5" id="KW-1133">Transmembrane helix</keyword>
<evidence type="ECO:0000256" key="3">
    <source>
        <dbReference type="ARBA" id="ARBA00022989"/>
    </source>
</evidence>
<feature type="transmembrane region" description="Helical" evidence="5">
    <location>
        <begin position="199"/>
        <end position="221"/>
    </location>
</feature>
<feature type="transmembrane region" description="Helical" evidence="5">
    <location>
        <begin position="314"/>
        <end position="337"/>
    </location>
</feature>
<dbReference type="GO" id="GO:0005886">
    <property type="term" value="C:plasma membrane"/>
    <property type="evidence" value="ECO:0007669"/>
    <property type="project" value="UniProtKB-SubCell"/>
</dbReference>
<name>A0A0D8HHY3_9ACTN</name>
<evidence type="ECO:0000256" key="1">
    <source>
        <dbReference type="ARBA" id="ARBA00004141"/>
    </source>
</evidence>
<evidence type="ECO:0000256" key="5">
    <source>
        <dbReference type="RuleBase" id="RU363032"/>
    </source>
</evidence>
<sequence length="347" mass="37916">MAASNDNDHSLISRFGEIKQMRFLARRLGFYVVALFAALTINFFIPRFLPGNIVESMMAKYPSLKPSAQRALEILFGIGHNGSLLHQYITYLGQIFTGNLGLDLLQFPIPVIDIIKNALPWTLVLVGTATVISWVLGTGLGIIAAWRRGGKLDQLLPALSFLQATPYFFLALILVWLLALRFHVLPAQQGFSNGLSIGFNWAFILSAARHSLLPALTIVLTSTAGWMLQMRNVMITTIGEDYVLAAQAKGLSPKRVVFTYAARNAILPSISGFALALGFVVSGTLLMEIVFNYPGIGLTLYNSVTSNDFPLTQGIFLIISLTVLAANILADVLYVIVDPRSRTRAVA</sequence>
<dbReference type="PROSITE" id="PS50928">
    <property type="entry name" value="ABC_TM1"/>
    <property type="match status" value="1"/>
</dbReference>
<dbReference type="Pfam" id="PF00528">
    <property type="entry name" value="BPD_transp_1"/>
    <property type="match status" value="1"/>
</dbReference>
<protein>
    <submittedName>
        <fullName evidence="7">Dipeptide transport system permease protein DppB</fullName>
    </submittedName>
</protein>
<evidence type="ECO:0000256" key="4">
    <source>
        <dbReference type="ARBA" id="ARBA00023136"/>
    </source>
</evidence>
<comment type="subcellular location">
    <subcellularLocation>
        <location evidence="5">Cell membrane</location>
        <topology evidence="5">Multi-pass membrane protein</topology>
    </subcellularLocation>
    <subcellularLocation>
        <location evidence="1">Membrane</location>
        <topology evidence="1">Multi-pass membrane protein</topology>
    </subcellularLocation>
</comment>
<keyword evidence="4 5" id="KW-0472">Membrane</keyword>
<dbReference type="GO" id="GO:0055085">
    <property type="term" value="P:transmembrane transport"/>
    <property type="evidence" value="ECO:0007669"/>
    <property type="project" value="InterPro"/>
</dbReference>